<name>A0ABX4CHB5_FLAHY</name>
<accession>A0ABX4CHB5</accession>
<organism evidence="2 3">
    <name type="scientific">Flavobacterium hydatis</name>
    <name type="common">Cytophaga aquatilis</name>
    <dbReference type="NCBI Taxonomy" id="991"/>
    <lineage>
        <taxon>Bacteria</taxon>
        <taxon>Pseudomonadati</taxon>
        <taxon>Bacteroidota</taxon>
        <taxon>Flavobacteriia</taxon>
        <taxon>Flavobacteriales</taxon>
        <taxon>Flavobacteriaceae</taxon>
        <taxon>Flavobacterium</taxon>
    </lineage>
</organism>
<dbReference type="EMBL" id="MUGY01000012">
    <property type="protein sequence ID" value="OXA93899.1"/>
    <property type="molecule type" value="Genomic_DNA"/>
</dbReference>
<feature type="domain" description="DUF6965" evidence="1">
    <location>
        <begin position="1"/>
        <end position="61"/>
    </location>
</feature>
<dbReference type="Pfam" id="PF22292">
    <property type="entry name" value="DUF6965"/>
    <property type="match status" value="1"/>
</dbReference>
<gene>
    <name evidence="2" type="ORF">B0A62_12130</name>
</gene>
<comment type="caution">
    <text evidence="2">The sequence shown here is derived from an EMBL/GenBank/DDBJ whole genome shotgun (WGS) entry which is preliminary data.</text>
</comment>
<dbReference type="Proteomes" id="UP000198424">
    <property type="component" value="Unassembled WGS sequence"/>
</dbReference>
<dbReference type="InterPro" id="IPR054238">
    <property type="entry name" value="DUF6965"/>
</dbReference>
<keyword evidence="3" id="KW-1185">Reference proteome</keyword>
<evidence type="ECO:0000313" key="3">
    <source>
        <dbReference type="Proteomes" id="UP000198424"/>
    </source>
</evidence>
<proteinExistence type="predicted"/>
<reference evidence="2 3" key="1">
    <citation type="submission" date="2016-11" db="EMBL/GenBank/DDBJ databases">
        <title>Whole genomes of Flavobacteriaceae.</title>
        <authorList>
            <person name="Stine C."/>
            <person name="Li C."/>
            <person name="Tadesse D."/>
        </authorList>
    </citation>
    <scope>NUCLEOTIDE SEQUENCE [LARGE SCALE GENOMIC DNA]</scope>
    <source>
        <strain evidence="2 3">ATCC 29551</strain>
    </source>
</reference>
<evidence type="ECO:0000313" key="2">
    <source>
        <dbReference type="EMBL" id="OXA93899.1"/>
    </source>
</evidence>
<sequence length="77" mass="9336">MNHEEIKRYFESTPPPQEVQWKPWAKIFDTQLFLNSCYIGILNFNGPLEMCPAWWHLKDFYYHIKRNASNNNQTQSE</sequence>
<evidence type="ECO:0000259" key="1">
    <source>
        <dbReference type="Pfam" id="PF22292"/>
    </source>
</evidence>
<protein>
    <recommendedName>
        <fullName evidence="1">DUF6965 domain-containing protein</fullName>
    </recommendedName>
</protein>
<dbReference type="RefSeq" id="WP_035625810.1">
    <property type="nucleotide sequence ID" value="NZ_JBEWQG010000018.1"/>
</dbReference>